<dbReference type="AlphaFoldDB" id="A0AAE0E1U5"/>
<sequence>MEPQEKYIGVLGLAYVSPRLGFRNLESFNKALLANQFWRILHNIKSLAARVLNACYYLDVDFINAELKPTASFLWKSLIWGKEIVAARSRWRVGDELVRNVFCKDDSISILSIPISRSRAHDSILWHYDQKRTYSAKSGYWADRSLLSEPGSSHSGKSLFFDFILDCFSLLKMEDLSLFCVCLWKIWAIRNAAVHGSPPDKAVDVVDWAHFFIDEFHNASPAKNRDPKCPTNDVKFCNQFVSALRLYCLQRQG</sequence>
<dbReference type="EMBL" id="JANJYJ010000006">
    <property type="protein sequence ID" value="KAK3204445.1"/>
    <property type="molecule type" value="Genomic_DNA"/>
</dbReference>
<organism evidence="1 2">
    <name type="scientific">Dipteronia sinensis</name>
    <dbReference type="NCBI Taxonomy" id="43782"/>
    <lineage>
        <taxon>Eukaryota</taxon>
        <taxon>Viridiplantae</taxon>
        <taxon>Streptophyta</taxon>
        <taxon>Embryophyta</taxon>
        <taxon>Tracheophyta</taxon>
        <taxon>Spermatophyta</taxon>
        <taxon>Magnoliopsida</taxon>
        <taxon>eudicotyledons</taxon>
        <taxon>Gunneridae</taxon>
        <taxon>Pentapetalae</taxon>
        <taxon>rosids</taxon>
        <taxon>malvids</taxon>
        <taxon>Sapindales</taxon>
        <taxon>Sapindaceae</taxon>
        <taxon>Hippocastanoideae</taxon>
        <taxon>Acereae</taxon>
        <taxon>Dipteronia</taxon>
    </lineage>
</organism>
<gene>
    <name evidence="1" type="ORF">Dsin_018491</name>
</gene>
<proteinExistence type="predicted"/>
<comment type="caution">
    <text evidence="1">The sequence shown here is derived from an EMBL/GenBank/DDBJ whole genome shotgun (WGS) entry which is preliminary data.</text>
</comment>
<reference evidence="1" key="1">
    <citation type="journal article" date="2023" name="Plant J.">
        <title>Genome sequences and population genomics provide insights into the demographic history, inbreeding, and mutation load of two 'living fossil' tree species of Dipteronia.</title>
        <authorList>
            <person name="Feng Y."/>
            <person name="Comes H.P."/>
            <person name="Chen J."/>
            <person name="Zhu S."/>
            <person name="Lu R."/>
            <person name="Zhang X."/>
            <person name="Li P."/>
            <person name="Qiu J."/>
            <person name="Olsen K.M."/>
            <person name="Qiu Y."/>
        </authorList>
    </citation>
    <scope>NUCLEOTIDE SEQUENCE</scope>
    <source>
        <strain evidence="1">NBL</strain>
    </source>
</reference>
<keyword evidence="2" id="KW-1185">Reference proteome</keyword>
<accession>A0AAE0E1U5</accession>
<evidence type="ECO:0000313" key="2">
    <source>
        <dbReference type="Proteomes" id="UP001281410"/>
    </source>
</evidence>
<evidence type="ECO:0000313" key="1">
    <source>
        <dbReference type="EMBL" id="KAK3204445.1"/>
    </source>
</evidence>
<protein>
    <submittedName>
        <fullName evidence="1">Uncharacterized protein</fullName>
    </submittedName>
</protein>
<dbReference type="Proteomes" id="UP001281410">
    <property type="component" value="Unassembled WGS sequence"/>
</dbReference>
<name>A0AAE0E1U5_9ROSI</name>